<dbReference type="GO" id="GO:0090141">
    <property type="term" value="P:positive regulation of mitochondrial fission"/>
    <property type="evidence" value="ECO:0007669"/>
    <property type="project" value="UniProtKB-UniRule"/>
</dbReference>
<evidence type="ECO:0000256" key="6">
    <source>
        <dbReference type="ARBA" id="ARBA00023128"/>
    </source>
</evidence>
<evidence type="ECO:0000256" key="9">
    <source>
        <dbReference type="RuleBase" id="RU368040"/>
    </source>
</evidence>
<dbReference type="PANTHER" id="PTHR16501">
    <property type="entry name" value="TRANSPORT AND GOLGI ORGANIZATION PROTEIN 11"/>
    <property type="match status" value="1"/>
</dbReference>
<comment type="subcellular location">
    <subcellularLocation>
        <location evidence="9">Mitochondrion outer membrane</location>
        <topology evidence="9">Single-pass type IV membrane protein</topology>
    </subcellularLocation>
    <subcellularLocation>
        <location evidence="9">Peroxisome</location>
    </subcellularLocation>
</comment>
<dbReference type="InterPro" id="IPR008518">
    <property type="entry name" value="Mff/Tango-11"/>
</dbReference>
<evidence type="ECO:0000313" key="12">
    <source>
        <dbReference type="WBParaSite" id="nRc.2.0.1.t46412-RA"/>
    </source>
</evidence>
<evidence type="ECO:0000256" key="2">
    <source>
        <dbReference type="ARBA" id="ARBA00022692"/>
    </source>
</evidence>
<evidence type="ECO:0000256" key="5">
    <source>
        <dbReference type="ARBA" id="ARBA00023054"/>
    </source>
</evidence>
<protein>
    <recommendedName>
        <fullName evidence="9">Mitochondrial fission factor</fullName>
    </recommendedName>
</protein>
<evidence type="ECO:0000256" key="4">
    <source>
        <dbReference type="ARBA" id="ARBA00022989"/>
    </source>
</evidence>
<keyword evidence="6 9" id="KW-0496">Mitochondrion</keyword>
<dbReference type="GO" id="GO:0090314">
    <property type="term" value="P:positive regulation of protein targeting to membrane"/>
    <property type="evidence" value="ECO:0007669"/>
    <property type="project" value="UniProtKB-UniRule"/>
</dbReference>
<dbReference type="Pfam" id="PF05644">
    <property type="entry name" value="Miff"/>
    <property type="match status" value="1"/>
</dbReference>
<keyword evidence="2" id="KW-0812">Transmembrane</keyword>
<reference evidence="12" key="1">
    <citation type="submission" date="2022-11" db="UniProtKB">
        <authorList>
            <consortium name="WormBaseParasite"/>
        </authorList>
    </citation>
    <scope>IDENTIFICATION</scope>
</reference>
<keyword evidence="3 9" id="KW-1000">Mitochondrion outer membrane</keyword>
<evidence type="ECO:0000259" key="10">
    <source>
        <dbReference type="Pfam" id="PF05644"/>
    </source>
</evidence>
<sequence>MDADVIGMAQRDVDVEFMSKVAQQMNVPRHIRLGNGDVKVSSNQNFAPSYVDGEGFSAAQNMAVPNRISIAGPDEISQPPPEIQLENRSLSQIRNAPFTLRTPPSTLTVHNGNYRTAADELEARVIEKRVKNRERFFSGSDADTEITTQNSTTIGPAGILSVDQKVLLLDKQVTRLNTRLYQLEDELETIQYWHKIMMCLSVGLIAVAALKSLFNR</sequence>
<evidence type="ECO:0000256" key="8">
    <source>
        <dbReference type="ARBA" id="ARBA00023140"/>
    </source>
</evidence>
<keyword evidence="8 9" id="KW-0576">Peroxisome</keyword>
<dbReference type="GO" id="GO:0000266">
    <property type="term" value="P:mitochondrial fission"/>
    <property type="evidence" value="ECO:0007669"/>
    <property type="project" value="UniProtKB-UniRule"/>
</dbReference>
<dbReference type="AlphaFoldDB" id="A0A915L6J2"/>
<evidence type="ECO:0000256" key="1">
    <source>
        <dbReference type="ARBA" id="ARBA00009806"/>
    </source>
</evidence>
<evidence type="ECO:0000256" key="3">
    <source>
        <dbReference type="ARBA" id="ARBA00022787"/>
    </source>
</evidence>
<evidence type="ECO:0000256" key="7">
    <source>
        <dbReference type="ARBA" id="ARBA00023136"/>
    </source>
</evidence>
<comment type="similarity">
    <text evidence="1 9">Belongs to the Tango11 family.</text>
</comment>
<dbReference type="GO" id="GO:0005777">
    <property type="term" value="C:peroxisome"/>
    <property type="evidence" value="ECO:0007669"/>
    <property type="project" value="UniProtKB-SubCell"/>
</dbReference>
<comment type="function">
    <text evidence="9">Plays a role in mitochondrial and peroxisomal fission. Promotes the recruitment and association of the fission mediator dynamin-related protein 1 (DNM1L) to the mitochondrial surface.</text>
</comment>
<accession>A0A915L6J2</accession>
<proteinExistence type="inferred from homology"/>
<feature type="domain" description="Mff-like" evidence="10">
    <location>
        <begin position="13"/>
        <end position="150"/>
    </location>
</feature>
<dbReference type="WBParaSite" id="nRc.2.0.1.t46412-RA">
    <property type="protein sequence ID" value="nRc.2.0.1.t46412-RA"/>
    <property type="gene ID" value="nRc.2.0.1.g46412"/>
</dbReference>
<keyword evidence="5" id="KW-0175">Coiled coil</keyword>
<keyword evidence="4" id="KW-1133">Transmembrane helix</keyword>
<dbReference type="PANTHER" id="PTHR16501:SF6">
    <property type="entry name" value="TRANSPORT AND GOLGI ORGANIZATION PROTEIN 11"/>
    <property type="match status" value="1"/>
</dbReference>
<dbReference type="Proteomes" id="UP000887565">
    <property type="component" value="Unplaced"/>
</dbReference>
<evidence type="ECO:0000313" key="11">
    <source>
        <dbReference type="Proteomes" id="UP000887565"/>
    </source>
</evidence>
<keyword evidence="11" id="KW-1185">Reference proteome</keyword>
<dbReference type="InterPro" id="IPR039433">
    <property type="entry name" value="Mff-like_dom"/>
</dbReference>
<organism evidence="11 12">
    <name type="scientific">Romanomermis culicivorax</name>
    <name type="common">Nematode worm</name>
    <dbReference type="NCBI Taxonomy" id="13658"/>
    <lineage>
        <taxon>Eukaryota</taxon>
        <taxon>Metazoa</taxon>
        <taxon>Ecdysozoa</taxon>
        <taxon>Nematoda</taxon>
        <taxon>Enoplea</taxon>
        <taxon>Dorylaimia</taxon>
        <taxon>Mermithida</taxon>
        <taxon>Mermithoidea</taxon>
        <taxon>Mermithidae</taxon>
        <taxon>Romanomermis</taxon>
    </lineage>
</organism>
<keyword evidence="7" id="KW-0472">Membrane</keyword>
<dbReference type="GO" id="GO:0005741">
    <property type="term" value="C:mitochondrial outer membrane"/>
    <property type="evidence" value="ECO:0007669"/>
    <property type="project" value="UniProtKB-SubCell"/>
</dbReference>
<name>A0A915L6J2_ROMCU</name>